<keyword evidence="1" id="KW-0812">Transmembrane</keyword>
<feature type="transmembrane region" description="Helical" evidence="1">
    <location>
        <begin position="37"/>
        <end position="57"/>
    </location>
</feature>
<gene>
    <name evidence="2" type="ORF">BGW36DRAFT_347873</name>
</gene>
<dbReference type="EMBL" id="JAJTJA010000011">
    <property type="protein sequence ID" value="KAH8691914.1"/>
    <property type="molecule type" value="Genomic_DNA"/>
</dbReference>
<evidence type="ECO:0000313" key="3">
    <source>
        <dbReference type="Proteomes" id="UP001201262"/>
    </source>
</evidence>
<proteinExistence type="predicted"/>
<keyword evidence="3" id="KW-1185">Reference proteome</keyword>
<dbReference type="Proteomes" id="UP001201262">
    <property type="component" value="Unassembled WGS sequence"/>
</dbReference>
<evidence type="ECO:0000256" key="1">
    <source>
        <dbReference type="SAM" id="Phobius"/>
    </source>
</evidence>
<dbReference type="AlphaFoldDB" id="A0AAD4KIJ1"/>
<keyword evidence="1" id="KW-0472">Membrane</keyword>
<protein>
    <submittedName>
        <fullName evidence="2">Uncharacterized protein</fullName>
    </submittedName>
</protein>
<keyword evidence="1" id="KW-1133">Transmembrane helix</keyword>
<feature type="transmembrane region" description="Helical" evidence="1">
    <location>
        <begin position="145"/>
        <end position="170"/>
    </location>
</feature>
<sequence>MSSFHLQNRGTVSRPGGEPTIQTRYTNMLLEVDRIPLTHTVLAAFFQWLLLAGYLVVPGTFTSLESSTTLKNSSSVVIRTIQNPPLIAISCIFLFIGASGMSWLAWIRRNNYIWLAKLFRPTLSSAVIGLLTTLINVYTARHGDWSIMAILTVSVTSSAAATSLALIGYFQFFRLATVKKEHERFMLEAARQRWRRQLDM</sequence>
<evidence type="ECO:0000313" key="2">
    <source>
        <dbReference type="EMBL" id="KAH8691914.1"/>
    </source>
</evidence>
<name>A0AAD4KIJ1_9EURO</name>
<organism evidence="2 3">
    <name type="scientific">Talaromyces proteolyticus</name>
    <dbReference type="NCBI Taxonomy" id="1131652"/>
    <lineage>
        <taxon>Eukaryota</taxon>
        <taxon>Fungi</taxon>
        <taxon>Dikarya</taxon>
        <taxon>Ascomycota</taxon>
        <taxon>Pezizomycotina</taxon>
        <taxon>Eurotiomycetes</taxon>
        <taxon>Eurotiomycetidae</taxon>
        <taxon>Eurotiales</taxon>
        <taxon>Trichocomaceae</taxon>
        <taxon>Talaromyces</taxon>
        <taxon>Talaromyces sect. Bacilispori</taxon>
    </lineage>
</organism>
<feature type="transmembrane region" description="Helical" evidence="1">
    <location>
        <begin position="118"/>
        <end position="139"/>
    </location>
</feature>
<dbReference type="GeneID" id="70243535"/>
<dbReference type="RefSeq" id="XP_046067911.1">
    <property type="nucleotide sequence ID" value="XM_046213248.1"/>
</dbReference>
<reference evidence="2" key="1">
    <citation type="submission" date="2021-12" db="EMBL/GenBank/DDBJ databases">
        <title>Convergent genome expansion in fungi linked to evolution of root-endophyte symbiosis.</title>
        <authorList>
            <consortium name="DOE Joint Genome Institute"/>
            <person name="Ke Y.-H."/>
            <person name="Bonito G."/>
            <person name="Liao H.-L."/>
            <person name="Looney B."/>
            <person name="Rojas-Flechas A."/>
            <person name="Nash J."/>
            <person name="Hameed K."/>
            <person name="Schadt C."/>
            <person name="Martin F."/>
            <person name="Crous P.W."/>
            <person name="Miettinen O."/>
            <person name="Magnuson J.K."/>
            <person name="Labbe J."/>
            <person name="Jacobson D."/>
            <person name="Doktycz M.J."/>
            <person name="Veneault-Fourrey C."/>
            <person name="Kuo A."/>
            <person name="Mondo S."/>
            <person name="Calhoun S."/>
            <person name="Riley R."/>
            <person name="Ohm R."/>
            <person name="LaButti K."/>
            <person name="Andreopoulos B."/>
            <person name="Pangilinan J."/>
            <person name="Nolan M."/>
            <person name="Tritt A."/>
            <person name="Clum A."/>
            <person name="Lipzen A."/>
            <person name="Daum C."/>
            <person name="Barry K."/>
            <person name="Grigoriev I.V."/>
            <person name="Vilgalys R."/>
        </authorList>
    </citation>
    <scope>NUCLEOTIDE SEQUENCE</scope>
    <source>
        <strain evidence="2">PMI_201</strain>
    </source>
</reference>
<comment type="caution">
    <text evidence="2">The sequence shown here is derived from an EMBL/GenBank/DDBJ whole genome shotgun (WGS) entry which is preliminary data.</text>
</comment>
<feature type="transmembrane region" description="Helical" evidence="1">
    <location>
        <begin position="86"/>
        <end position="106"/>
    </location>
</feature>
<accession>A0AAD4KIJ1</accession>